<reference evidence="1 2" key="1">
    <citation type="submission" date="2019-11" db="EMBL/GenBank/DDBJ databases">
        <title>Whole genome sequence of Oryza granulata.</title>
        <authorList>
            <person name="Li W."/>
        </authorList>
    </citation>
    <scope>NUCLEOTIDE SEQUENCE [LARGE SCALE GENOMIC DNA]</scope>
    <source>
        <strain evidence="2">cv. Menghai</strain>
        <tissue evidence="1">Leaf</tissue>
    </source>
</reference>
<comment type="caution">
    <text evidence="1">The sequence shown here is derived from an EMBL/GenBank/DDBJ whole genome shotgun (WGS) entry which is preliminary data.</text>
</comment>
<evidence type="ECO:0000313" key="2">
    <source>
        <dbReference type="Proteomes" id="UP000479710"/>
    </source>
</evidence>
<accession>A0A6G1D1E2</accession>
<proteinExistence type="predicted"/>
<keyword evidence="2" id="KW-1185">Reference proteome</keyword>
<evidence type="ECO:0000313" key="1">
    <source>
        <dbReference type="EMBL" id="KAF0906705.1"/>
    </source>
</evidence>
<dbReference type="AlphaFoldDB" id="A0A6G1D1E2"/>
<sequence>MLIEVTFFTQEQEQEQSGWRRFSHAATLVPRRSPPLLCSSTRPRKRITSAGDVPVSIPASSGIASALAAASEQVPFSAISREFATVSTSFYIDTAIASIPARRNLAPGVAATFAIREQRARHDNTFSSP</sequence>
<organism evidence="1 2">
    <name type="scientific">Oryza meyeriana var. granulata</name>
    <dbReference type="NCBI Taxonomy" id="110450"/>
    <lineage>
        <taxon>Eukaryota</taxon>
        <taxon>Viridiplantae</taxon>
        <taxon>Streptophyta</taxon>
        <taxon>Embryophyta</taxon>
        <taxon>Tracheophyta</taxon>
        <taxon>Spermatophyta</taxon>
        <taxon>Magnoliopsida</taxon>
        <taxon>Liliopsida</taxon>
        <taxon>Poales</taxon>
        <taxon>Poaceae</taxon>
        <taxon>BOP clade</taxon>
        <taxon>Oryzoideae</taxon>
        <taxon>Oryzeae</taxon>
        <taxon>Oryzinae</taxon>
        <taxon>Oryza</taxon>
        <taxon>Oryza meyeriana</taxon>
    </lineage>
</organism>
<dbReference type="EMBL" id="SPHZ02000007">
    <property type="protein sequence ID" value="KAF0906705.1"/>
    <property type="molecule type" value="Genomic_DNA"/>
</dbReference>
<protein>
    <submittedName>
        <fullName evidence="1">Uncharacterized protein</fullName>
    </submittedName>
</protein>
<gene>
    <name evidence="1" type="ORF">E2562_012531</name>
</gene>
<name>A0A6G1D1E2_9ORYZ</name>
<dbReference type="Proteomes" id="UP000479710">
    <property type="component" value="Unassembled WGS sequence"/>
</dbReference>